<proteinExistence type="predicted"/>
<protein>
    <submittedName>
        <fullName evidence="1">Uncharacterized protein</fullName>
    </submittedName>
</protein>
<sequence>MPARLATVVVSGELRAGVSSGHHGSARRQEEVDAAAAAVLGVDKAGLTMLLGNLIDIPAIEARSQAKGMFPPGQTRSRSASRTCCSRRRTPLCPWLPCSCIASFLPGSQDDPPFRGLHVGGYTAKIISPPVIWKKLSNLVTELASFLMPSNRKRRRKRSSSCNHLLLEGRRRWKMNRIERGRG</sequence>
<dbReference type="AlphaFoldDB" id="A0A5S6RA46"/>
<reference evidence="2" key="2">
    <citation type="journal article" date="2008" name="Nucleic Acids Res.">
        <title>The rice annotation project database (RAP-DB): 2008 update.</title>
        <authorList>
            <consortium name="The rice annotation project (RAP)"/>
        </authorList>
    </citation>
    <scope>GENOME REANNOTATION</scope>
    <source>
        <strain evidence="2">cv. Nipponbare</strain>
    </source>
</reference>
<evidence type="ECO:0000313" key="2">
    <source>
        <dbReference type="Proteomes" id="UP000000763"/>
    </source>
</evidence>
<organism evidence="1 2">
    <name type="scientific">Oryza sativa subsp. japonica</name>
    <name type="common">Rice</name>
    <dbReference type="NCBI Taxonomy" id="39947"/>
    <lineage>
        <taxon>Eukaryota</taxon>
        <taxon>Viridiplantae</taxon>
        <taxon>Streptophyta</taxon>
        <taxon>Embryophyta</taxon>
        <taxon>Tracheophyta</taxon>
        <taxon>Spermatophyta</taxon>
        <taxon>Magnoliopsida</taxon>
        <taxon>Liliopsida</taxon>
        <taxon>Poales</taxon>
        <taxon>Poaceae</taxon>
        <taxon>BOP clade</taxon>
        <taxon>Oryzoideae</taxon>
        <taxon>Oryzeae</taxon>
        <taxon>Oryzinae</taxon>
        <taxon>Oryza</taxon>
        <taxon>Oryza sativa</taxon>
    </lineage>
</organism>
<dbReference type="Proteomes" id="UP000000763">
    <property type="component" value="Chromosome 10"/>
</dbReference>
<name>A0A5S6RA46_ORYSJ</name>
<accession>A0A5S6RA46</accession>
<reference evidence="2" key="1">
    <citation type="journal article" date="2005" name="Nature">
        <title>The map-based sequence of the rice genome.</title>
        <authorList>
            <consortium name="International rice genome sequencing project (IRGSP)"/>
            <person name="Matsumoto T."/>
            <person name="Wu J."/>
            <person name="Kanamori H."/>
            <person name="Katayose Y."/>
            <person name="Fujisawa M."/>
            <person name="Namiki N."/>
            <person name="Mizuno H."/>
            <person name="Yamamoto K."/>
            <person name="Antonio B.A."/>
            <person name="Baba T."/>
            <person name="Sakata K."/>
            <person name="Nagamura Y."/>
            <person name="Aoki H."/>
            <person name="Arikawa K."/>
            <person name="Arita K."/>
            <person name="Bito T."/>
            <person name="Chiden Y."/>
            <person name="Fujitsuka N."/>
            <person name="Fukunaka R."/>
            <person name="Hamada M."/>
            <person name="Harada C."/>
            <person name="Hayashi A."/>
            <person name="Hijishita S."/>
            <person name="Honda M."/>
            <person name="Hosokawa S."/>
            <person name="Ichikawa Y."/>
            <person name="Idonuma A."/>
            <person name="Iijima M."/>
            <person name="Ikeda M."/>
            <person name="Ikeno M."/>
            <person name="Ito K."/>
            <person name="Ito S."/>
            <person name="Ito T."/>
            <person name="Ito Y."/>
            <person name="Ito Y."/>
            <person name="Iwabuchi A."/>
            <person name="Kamiya K."/>
            <person name="Karasawa W."/>
            <person name="Kurita K."/>
            <person name="Katagiri S."/>
            <person name="Kikuta A."/>
            <person name="Kobayashi H."/>
            <person name="Kobayashi N."/>
            <person name="Machita K."/>
            <person name="Maehara T."/>
            <person name="Masukawa M."/>
            <person name="Mizubayashi T."/>
            <person name="Mukai Y."/>
            <person name="Nagasaki H."/>
            <person name="Nagata Y."/>
            <person name="Naito S."/>
            <person name="Nakashima M."/>
            <person name="Nakama Y."/>
            <person name="Nakamichi Y."/>
            <person name="Nakamura M."/>
            <person name="Meguro A."/>
            <person name="Negishi M."/>
            <person name="Ohta I."/>
            <person name="Ohta T."/>
            <person name="Okamoto M."/>
            <person name="Ono N."/>
            <person name="Saji S."/>
            <person name="Sakaguchi M."/>
            <person name="Sakai K."/>
            <person name="Shibata M."/>
            <person name="Shimokawa T."/>
            <person name="Song J."/>
            <person name="Takazaki Y."/>
            <person name="Terasawa K."/>
            <person name="Tsugane M."/>
            <person name="Tsuji K."/>
            <person name="Ueda S."/>
            <person name="Waki K."/>
            <person name="Yamagata H."/>
            <person name="Yamamoto M."/>
            <person name="Yamamoto S."/>
            <person name="Yamane H."/>
            <person name="Yoshiki S."/>
            <person name="Yoshihara R."/>
            <person name="Yukawa K."/>
            <person name="Zhong H."/>
            <person name="Yano M."/>
            <person name="Yuan Q."/>
            <person name="Ouyang S."/>
            <person name="Liu J."/>
            <person name="Jones K.M."/>
            <person name="Gansberger K."/>
            <person name="Moffat K."/>
            <person name="Hill J."/>
            <person name="Bera J."/>
            <person name="Fadrosh D."/>
            <person name="Jin S."/>
            <person name="Johri S."/>
            <person name="Kim M."/>
            <person name="Overton L."/>
            <person name="Reardon M."/>
            <person name="Tsitrin T."/>
            <person name="Vuong H."/>
            <person name="Weaver B."/>
            <person name="Ciecko A."/>
            <person name="Tallon L."/>
            <person name="Jackson J."/>
            <person name="Pai G."/>
            <person name="Aken S.V."/>
            <person name="Utterback T."/>
            <person name="Reidmuller S."/>
            <person name="Feldblyum T."/>
            <person name="Hsiao J."/>
            <person name="Zismann V."/>
            <person name="Iobst S."/>
            <person name="de Vazeille A.R."/>
            <person name="Buell C.R."/>
            <person name="Ying K."/>
            <person name="Li Y."/>
            <person name="Lu T."/>
            <person name="Huang Y."/>
            <person name="Zhao Q."/>
            <person name="Feng Q."/>
            <person name="Zhang L."/>
            <person name="Zhu J."/>
            <person name="Weng Q."/>
            <person name="Mu J."/>
            <person name="Lu Y."/>
            <person name="Fan D."/>
            <person name="Liu Y."/>
            <person name="Guan J."/>
            <person name="Zhang Y."/>
            <person name="Yu S."/>
            <person name="Liu X."/>
            <person name="Zhang Y."/>
            <person name="Hong G."/>
            <person name="Han B."/>
            <person name="Choisne N."/>
            <person name="Demange N."/>
            <person name="Orjeda G."/>
            <person name="Samain S."/>
            <person name="Cattolico L."/>
            <person name="Pelletier E."/>
            <person name="Couloux A."/>
            <person name="Segurens B."/>
            <person name="Wincker P."/>
            <person name="D'Hont A."/>
            <person name="Scarpelli C."/>
            <person name="Weissenbach J."/>
            <person name="Salanoubat M."/>
            <person name="Quetier F."/>
            <person name="Yu Y."/>
            <person name="Kim H.R."/>
            <person name="Rambo T."/>
            <person name="Currie J."/>
            <person name="Collura K."/>
            <person name="Luo M."/>
            <person name="Yang T."/>
            <person name="Ammiraju J.S.S."/>
            <person name="Engler F."/>
            <person name="Soderlund C."/>
            <person name="Wing R.A."/>
            <person name="Palmer L.E."/>
            <person name="de la Bastide M."/>
            <person name="Spiegel L."/>
            <person name="Nascimento L."/>
            <person name="Zutavern T."/>
            <person name="O'Shaughnessy A."/>
            <person name="Dike S."/>
            <person name="Dedhia N."/>
            <person name="Preston R."/>
            <person name="Balija V."/>
            <person name="McCombie W.R."/>
            <person name="Chow T."/>
            <person name="Chen H."/>
            <person name="Chung M."/>
            <person name="Chen C."/>
            <person name="Shaw J."/>
            <person name="Wu H."/>
            <person name="Hsiao K."/>
            <person name="Chao Y."/>
            <person name="Chu M."/>
            <person name="Cheng C."/>
            <person name="Hour A."/>
            <person name="Lee P."/>
            <person name="Lin S."/>
            <person name="Lin Y."/>
            <person name="Liou J."/>
            <person name="Liu S."/>
            <person name="Hsing Y."/>
            <person name="Raghuvanshi S."/>
            <person name="Mohanty A."/>
            <person name="Bharti A.K."/>
            <person name="Gaur A."/>
            <person name="Gupta V."/>
            <person name="Kumar D."/>
            <person name="Ravi V."/>
            <person name="Vij S."/>
            <person name="Kapur A."/>
            <person name="Khurana P."/>
            <person name="Khurana P."/>
            <person name="Khurana J.P."/>
            <person name="Tyagi A.K."/>
            <person name="Gaikwad K."/>
            <person name="Singh A."/>
            <person name="Dalal V."/>
            <person name="Srivastava S."/>
            <person name="Dixit A."/>
            <person name="Pal A.K."/>
            <person name="Ghazi I.A."/>
            <person name="Yadav M."/>
            <person name="Pandit A."/>
            <person name="Bhargava A."/>
            <person name="Sureshbabu K."/>
            <person name="Batra K."/>
            <person name="Sharma T.R."/>
            <person name="Mohapatra T."/>
            <person name="Singh N.K."/>
            <person name="Messing J."/>
            <person name="Nelson A.B."/>
            <person name="Fuks G."/>
            <person name="Kavchok S."/>
            <person name="Keizer G."/>
            <person name="Linton E."/>
            <person name="Llaca V."/>
            <person name="Song R."/>
            <person name="Tanyolac B."/>
            <person name="Young S."/>
            <person name="Ho-Il K."/>
            <person name="Hahn J.H."/>
            <person name="Sangsakoo G."/>
            <person name="Vanavichit A."/>
            <person name="de Mattos Luiz.A.T."/>
            <person name="Zimmer P.D."/>
            <person name="Malone G."/>
            <person name="Dellagostin O."/>
            <person name="de Oliveira A.C."/>
            <person name="Bevan M."/>
            <person name="Bancroft I."/>
            <person name="Minx P."/>
            <person name="Cordum H."/>
            <person name="Wilson R."/>
            <person name="Cheng Z."/>
            <person name="Jin W."/>
            <person name="Jiang J."/>
            <person name="Leong S.A."/>
            <person name="Iwama H."/>
            <person name="Gojobori T."/>
            <person name="Itoh T."/>
            <person name="Niimura Y."/>
            <person name="Fujii Y."/>
            <person name="Habara T."/>
            <person name="Sakai H."/>
            <person name="Sato Y."/>
            <person name="Wilson G."/>
            <person name="Kumar K."/>
            <person name="McCouch S."/>
            <person name="Juretic N."/>
            <person name="Hoen D."/>
            <person name="Wright S."/>
            <person name="Bruskiewich R."/>
            <person name="Bureau T."/>
            <person name="Miyao A."/>
            <person name="Hirochika H."/>
            <person name="Nishikawa T."/>
            <person name="Kadowaki K."/>
            <person name="Sugiura M."/>
            <person name="Burr B."/>
            <person name="Sasaki T."/>
        </authorList>
    </citation>
    <scope>NUCLEOTIDE SEQUENCE [LARGE SCALE GENOMIC DNA]</scope>
    <source>
        <strain evidence="2">cv. Nipponbare</strain>
    </source>
</reference>
<dbReference type="EMBL" id="AC098566">
    <property type="protein sequence ID" value="AAL77123.1"/>
    <property type="molecule type" value="Genomic_DNA"/>
</dbReference>
<gene>
    <name evidence="1" type="primary">OSJNBa0051J07.10</name>
</gene>
<evidence type="ECO:0000313" key="1">
    <source>
        <dbReference type="EMBL" id="AAL77123.1"/>
    </source>
</evidence>